<evidence type="ECO:0000313" key="2">
    <source>
        <dbReference type="EMBL" id="SPC96812.1"/>
    </source>
</evidence>
<dbReference type="EMBL" id="OIVN01001704">
    <property type="protein sequence ID" value="SPC96812.1"/>
    <property type="molecule type" value="Genomic_DNA"/>
</dbReference>
<dbReference type="InterPro" id="IPR050942">
    <property type="entry name" value="F-box_BR-signaling"/>
</dbReference>
<dbReference type="AlphaFoldDB" id="A0A2N9GB60"/>
<name>A0A2N9GB60_FAGSY</name>
<dbReference type="InterPro" id="IPR005174">
    <property type="entry name" value="KIB1-4_b-propeller"/>
</dbReference>
<reference evidence="2" key="1">
    <citation type="submission" date="2018-02" db="EMBL/GenBank/DDBJ databases">
        <authorList>
            <person name="Cohen D.B."/>
            <person name="Kent A.D."/>
        </authorList>
    </citation>
    <scope>NUCLEOTIDE SEQUENCE</scope>
</reference>
<dbReference type="SUPFAM" id="SSF81383">
    <property type="entry name" value="F-box domain"/>
    <property type="match status" value="1"/>
</dbReference>
<sequence length="380" mass="43572">MALSSLESNWAWLPRNLLNSILDKVASSPFDLVRFGVVCKPWHTVEIEYIQEKRRMKGQGNQVPMLLIPTKYKSKRARSLYSITEQKIYHCKLRMPYNKRCCGSSFGWLSFVTDTFSITLFNPLKNMKIHLPQLTKIKEPIYLILNYQYSVYKLTLSSDPAKTPTNCLVVAIYGLYNKLAFMKLGAESWTYVDEELNILFSDILFFKGQVLALGHHSGLVSIDVNSNEINMLVPNDLEYAMQTYLVDTCSGDLLLVRRFFDPNNRYSSSQSLTGSFKVYKFVLDDESGLVLDRVEVKTIGDNALFLGDNYSISVLATEFPGCQPNSIYYTDDYIDTKPYYPDGAVDMGIFNLMDGSIRQHYKPKSSIKRMPPPIWIMLRL</sequence>
<proteinExistence type="predicted"/>
<evidence type="ECO:0000259" key="1">
    <source>
        <dbReference type="Pfam" id="PF03478"/>
    </source>
</evidence>
<protein>
    <recommendedName>
        <fullName evidence="1">KIB1-4 beta-propeller domain-containing protein</fullName>
    </recommendedName>
</protein>
<organism evidence="2">
    <name type="scientific">Fagus sylvatica</name>
    <name type="common">Beechnut</name>
    <dbReference type="NCBI Taxonomy" id="28930"/>
    <lineage>
        <taxon>Eukaryota</taxon>
        <taxon>Viridiplantae</taxon>
        <taxon>Streptophyta</taxon>
        <taxon>Embryophyta</taxon>
        <taxon>Tracheophyta</taxon>
        <taxon>Spermatophyta</taxon>
        <taxon>Magnoliopsida</taxon>
        <taxon>eudicotyledons</taxon>
        <taxon>Gunneridae</taxon>
        <taxon>Pentapetalae</taxon>
        <taxon>rosids</taxon>
        <taxon>fabids</taxon>
        <taxon>Fagales</taxon>
        <taxon>Fagaceae</taxon>
        <taxon>Fagus</taxon>
    </lineage>
</organism>
<accession>A0A2N9GB60</accession>
<dbReference type="Pfam" id="PF03478">
    <property type="entry name" value="Beta-prop_KIB1-4"/>
    <property type="match status" value="1"/>
</dbReference>
<dbReference type="PANTHER" id="PTHR44259">
    <property type="entry name" value="OS07G0183000 PROTEIN-RELATED"/>
    <property type="match status" value="1"/>
</dbReference>
<dbReference type="InterPro" id="IPR036047">
    <property type="entry name" value="F-box-like_dom_sf"/>
</dbReference>
<gene>
    <name evidence="2" type="ORF">FSB_LOCUS24694</name>
</gene>
<dbReference type="PANTHER" id="PTHR44259:SF93">
    <property type="entry name" value="PROTEIN, PUTATIVE (DUF295)-RELATED"/>
    <property type="match status" value="1"/>
</dbReference>
<feature type="domain" description="KIB1-4 beta-propeller" evidence="1">
    <location>
        <begin position="80"/>
        <end position="351"/>
    </location>
</feature>